<evidence type="ECO:0000256" key="1">
    <source>
        <dbReference type="SAM" id="MobiDB-lite"/>
    </source>
</evidence>
<evidence type="ECO:0000313" key="2">
    <source>
        <dbReference type="EMBL" id="CAB3260718.1"/>
    </source>
</evidence>
<gene>
    <name evidence="2" type="ORF">APLA_LOCUS17494</name>
</gene>
<sequence>MNDRFGLVFPVQLRHFQSANSHTAMGQYLRYQHHGITTNEYDAKTMAIVPWSITNTKIKMNTVKEKKHNTTEDIPGEAGKSPK</sequence>
<reference evidence="2 3" key="1">
    <citation type="submission" date="2020-04" db="EMBL/GenBank/DDBJ databases">
        <authorList>
            <person name="Wallbank WR R."/>
            <person name="Pardo Diaz C."/>
            <person name="Kozak K."/>
            <person name="Martin S."/>
            <person name="Jiggins C."/>
            <person name="Moest M."/>
            <person name="Warren A I."/>
            <person name="Byers J.R.P. K."/>
            <person name="Montejo-Kovacevich G."/>
            <person name="Yen C E."/>
        </authorList>
    </citation>
    <scope>NUCLEOTIDE SEQUENCE [LARGE SCALE GENOMIC DNA]</scope>
</reference>
<dbReference type="EMBL" id="CADEBC010000776">
    <property type="protein sequence ID" value="CAB3260718.1"/>
    <property type="molecule type" value="Genomic_DNA"/>
</dbReference>
<keyword evidence="3" id="KW-1185">Reference proteome</keyword>
<organism evidence="2 3">
    <name type="scientific">Arctia plantaginis</name>
    <name type="common">Wood tiger moth</name>
    <name type="synonym">Phalaena plantaginis</name>
    <dbReference type="NCBI Taxonomy" id="874455"/>
    <lineage>
        <taxon>Eukaryota</taxon>
        <taxon>Metazoa</taxon>
        <taxon>Ecdysozoa</taxon>
        <taxon>Arthropoda</taxon>
        <taxon>Hexapoda</taxon>
        <taxon>Insecta</taxon>
        <taxon>Pterygota</taxon>
        <taxon>Neoptera</taxon>
        <taxon>Endopterygota</taxon>
        <taxon>Lepidoptera</taxon>
        <taxon>Glossata</taxon>
        <taxon>Ditrysia</taxon>
        <taxon>Noctuoidea</taxon>
        <taxon>Erebidae</taxon>
        <taxon>Arctiinae</taxon>
        <taxon>Arctia</taxon>
    </lineage>
</organism>
<dbReference type="Proteomes" id="UP000494106">
    <property type="component" value="Unassembled WGS sequence"/>
</dbReference>
<comment type="caution">
    <text evidence="2">The sequence shown here is derived from an EMBL/GenBank/DDBJ whole genome shotgun (WGS) entry which is preliminary data.</text>
</comment>
<evidence type="ECO:0000313" key="3">
    <source>
        <dbReference type="Proteomes" id="UP000494106"/>
    </source>
</evidence>
<protein>
    <submittedName>
        <fullName evidence="2">Uncharacterized protein</fullName>
    </submittedName>
</protein>
<name>A0A8S1BQM6_ARCPL</name>
<proteinExistence type="predicted"/>
<dbReference type="AlphaFoldDB" id="A0A8S1BQM6"/>
<feature type="region of interest" description="Disordered" evidence="1">
    <location>
        <begin position="63"/>
        <end position="83"/>
    </location>
</feature>
<accession>A0A8S1BQM6</accession>